<dbReference type="Proteomes" id="UP001519332">
    <property type="component" value="Unassembled WGS sequence"/>
</dbReference>
<protein>
    <submittedName>
        <fullName evidence="1">Uncharacterized protein</fullName>
    </submittedName>
</protein>
<sequence length="438" mass="47912">MLQPVDGLWRRGQRETVPVVAPMPVCASGKMGAVKPLAALSRGLRRRQRATDLSRADIVDAELASMHRSPADGVPVWSIDYRGRGGFIATGPPSDGATPCRFWGTAPTARAAAHVLSCYFHDQPPQVVFDPPLPATPPPLFEAWRGADLSLEGPSIPELLARRGPVYDQHVAACRTARDLLRRHGDIQSFLAQRAVDLNATDPQLPSARALDSVGTLVNGDQGGVARTVQWVPTRLVVATHHPTWGQFGGFRNHSPYNIASGLLRSNDLDAFTTKLFTDAITLERIPAWAGPIYCISDGGNHRIHTARMLQLPWLAASVQVAAIAPAWTTATIVFREPHSVESQHRPLTTRVAERTQLIAGLIRRRVIDGELVDAEGQRYPVLRCRYLPATWLLRTPTDATQVNAIYENRYPGALAQLGIPTEIGTDPTAWARWLTTP</sequence>
<evidence type="ECO:0000313" key="1">
    <source>
        <dbReference type="EMBL" id="MBP2329342.1"/>
    </source>
</evidence>
<gene>
    <name evidence="1" type="ORF">JOF56_009727</name>
</gene>
<name>A0ABS4TY62_9PSEU</name>
<dbReference type="RefSeq" id="WP_209646149.1">
    <property type="nucleotide sequence ID" value="NZ_JAGINW010000001.1"/>
</dbReference>
<organism evidence="1 2">
    <name type="scientific">Kibdelosporangium banguiense</name>
    <dbReference type="NCBI Taxonomy" id="1365924"/>
    <lineage>
        <taxon>Bacteria</taxon>
        <taxon>Bacillati</taxon>
        <taxon>Actinomycetota</taxon>
        <taxon>Actinomycetes</taxon>
        <taxon>Pseudonocardiales</taxon>
        <taxon>Pseudonocardiaceae</taxon>
        <taxon>Kibdelosporangium</taxon>
    </lineage>
</organism>
<comment type="caution">
    <text evidence="1">The sequence shown here is derived from an EMBL/GenBank/DDBJ whole genome shotgun (WGS) entry which is preliminary data.</text>
</comment>
<keyword evidence="2" id="KW-1185">Reference proteome</keyword>
<dbReference type="EMBL" id="JAGINW010000001">
    <property type="protein sequence ID" value="MBP2329342.1"/>
    <property type="molecule type" value="Genomic_DNA"/>
</dbReference>
<reference evidence="1 2" key="1">
    <citation type="submission" date="2021-03" db="EMBL/GenBank/DDBJ databases">
        <title>Sequencing the genomes of 1000 actinobacteria strains.</title>
        <authorList>
            <person name="Klenk H.-P."/>
        </authorList>
    </citation>
    <scope>NUCLEOTIDE SEQUENCE [LARGE SCALE GENOMIC DNA]</scope>
    <source>
        <strain evidence="1 2">DSM 46670</strain>
    </source>
</reference>
<accession>A0ABS4TY62</accession>
<evidence type="ECO:0000313" key="2">
    <source>
        <dbReference type="Proteomes" id="UP001519332"/>
    </source>
</evidence>
<proteinExistence type="predicted"/>